<dbReference type="PROSITE" id="PS50004">
    <property type="entry name" value="C2"/>
    <property type="match status" value="1"/>
</dbReference>
<dbReference type="InterPro" id="IPR036871">
    <property type="entry name" value="PX_dom_sf"/>
</dbReference>
<reference evidence="6" key="1">
    <citation type="submission" date="2024-04" db="EMBL/GenBank/DDBJ databases">
        <title>Salinicola lusitanus LLJ914,a marine bacterium isolated from the Okinawa Trough.</title>
        <authorList>
            <person name="Li J."/>
        </authorList>
    </citation>
    <scope>NUCLEOTIDE SEQUENCE [LARGE SCALE GENOMIC DNA]</scope>
</reference>
<dbReference type="Gene3D" id="3.30.1520.10">
    <property type="entry name" value="Phox-like domain"/>
    <property type="match status" value="1"/>
</dbReference>
<dbReference type="GO" id="GO:0005886">
    <property type="term" value="C:plasma membrane"/>
    <property type="evidence" value="ECO:0007669"/>
    <property type="project" value="TreeGrafter"/>
</dbReference>
<dbReference type="GO" id="GO:0005942">
    <property type="term" value="C:phosphatidylinositol 3-kinase complex"/>
    <property type="evidence" value="ECO:0007669"/>
    <property type="project" value="TreeGrafter"/>
</dbReference>
<evidence type="ECO:0000313" key="6">
    <source>
        <dbReference type="Proteomes" id="UP001460270"/>
    </source>
</evidence>
<organism evidence="5 6">
    <name type="scientific">Mugilogobius chulae</name>
    <name type="common">yellowstripe goby</name>
    <dbReference type="NCBI Taxonomy" id="88201"/>
    <lineage>
        <taxon>Eukaryota</taxon>
        <taxon>Metazoa</taxon>
        <taxon>Chordata</taxon>
        <taxon>Craniata</taxon>
        <taxon>Vertebrata</taxon>
        <taxon>Euteleostomi</taxon>
        <taxon>Actinopterygii</taxon>
        <taxon>Neopterygii</taxon>
        <taxon>Teleostei</taxon>
        <taxon>Neoteleostei</taxon>
        <taxon>Acanthomorphata</taxon>
        <taxon>Gobiaria</taxon>
        <taxon>Gobiiformes</taxon>
        <taxon>Gobioidei</taxon>
        <taxon>Gobiidae</taxon>
        <taxon>Gobionellinae</taxon>
        <taxon>Mugilogobius</taxon>
    </lineage>
</organism>
<dbReference type="InterPro" id="IPR000008">
    <property type="entry name" value="C2_dom"/>
</dbReference>
<dbReference type="SUPFAM" id="SSF49562">
    <property type="entry name" value="C2 domain (Calcium/lipid-binding domain, CaLB)"/>
    <property type="match status" value="1"/>
</dbReference>
<evidence type="ECO:0000259" key="3">
    <source>
        <dbReference type="PROSITE" id="PS50004"/>
    </source>
</evidence>
<evidence type="ECO:0000259" key="4">
    <source>
        <dbReference type="PROSITE" id="PS50195"/>
    </source>
</evidence>
<dbReference type="Pfam" id="PF00787">
    <property type="entry name" value="PX"/>
    <property type="match status" value="1"/>
</dbReference>
<sequence length="348" mass="39682">MSSQAVENFIYSCAGCCVATYVLGNLRQTQRQHHDEEQRPHVPHRLREVPRTRPDVRNIKRPGSDPVLVVFFSGDRAPFRPAPFVFTSDMAYVINGGDKPSSRFHDFVDLCCEAYNLIRKTHSPVPAPPRPAPPAVLLPRVHTARSDGVIKNLYICRLQRTNKGYMFVVKVERENESSLVSRTFEEFHELHSKLRLIFPSNKLPSFPSRFVIGRSRGEAAADRRKDELNGYVWHLLHAAPEVTQCDLVYSFFHPLPRDESPTERAAPKPALRWSPLSGAELGQIKLSISYKNQKLFIMVMHIRGLQPLPDGTDPDPYVKVYLLPDPQKVSKRKTKAARKTCNPPTTRW</sequence>
<dbReference type="AlphaFoldDB" id="A0AAW0P531"/>
<dbReference type="Proteomes" id="UP001460270">
    <property type="component" value="Unassembled WGS sequence"/>
</dbReference>
<evidence type="ECO:0000313" key="5">
    <source>
        <dbReference type="EMBL" id="KAK7915362.1"/>
    </source>
</evidence>
<dbReference type="GO" id="GO:0005737">
    <property type="term" value="C:cytoplasm"/>
    <property type="evidence" value="ECO:0007669"/>
    <property type="project" value="TreeGrafter"/>
</dbReference>
<keyword evidence="6" id="KW-1185">Reference proteome</keyword>
<name>A0AAW0P531_9GOBI</name>
<dbReference type="GO" id="GO:0035005">
    <property type="term" value="F:1-phosphatidylinositol-4-phosphate 3-kinase activity"/>
    <property type="evidence" value="ECO:0007669"/>
    <property type="project" value="TreeGrafter"/>
</dbReference>
<gene>
    <name evidence="5" type="ORF">WMY93_011123</name>
</gene>
<proteinExistence type="predicted"/>
<dbReference type="FunFam" id="3.30.1520.10:FF:000006">
    <property type="entry name" value="Phosphatidylinositol 4-phosphate 3-kinase C2 domain-containing subunit alpha"/>
    <property type="match status" value="1"/>
</dbReference>
<dbReference type="EMBL" id="JBBPFD010000008">
    <property type="protein sequence ID" value="KAK7915362.1"/>
    <property type="molecule type" value="Genomic_DNA"/>
</dbReference>
<dbReference type="Pfam" id="PF00168">
    <property type="entry name" value="C2"/>
    <property type="match status" value="1"/>
</dbReference>
<keyword evidence="2" id="KW-0418">Kinase</keyword>
<feature type="domain" description="PX" evidence="4">
    <location>
        <begin position="145"/>
        <end position="259"/>
    </location>
</feature>
<dbReference type="GO" id="GO:0035091">
    <property type="term" value="F:phosphatidylinositol binding"/>
    <property type="evidence" value="ECO:0007669"/>
    <property type="project" value="InterPro"/>
</dbReference>
<dbReference type="InterPro" id="IPR036940">
    <property type="entry name" value="PI3/4_kinase_cat_sf"/>
</dbReference>
<dbReference type="GO" id="GO:0016477">
    <property type="term" value="P:cell migration"/>
    <property type="evidence" value="ECO:0007669"/>
    <property type="project" value="TreeGrafter"/>
</dbReference>
<dbReference type="PANTHER" id="PTHR10048:SF30">
    <property type="entry name" value="PHOSPHATIDYLINOSITOL 4-PHOSPHATE 3-KINASE C2 DOMAIN-CONTAINING SUBUNIT BETA"/>
    <property type="match status" value="1"/>
</dbReference>
<accession>A0AAW0P531</accession>
<dbReference type="GO" id="GO:0043491">
    <property type="term" value="P:phosphatidylinositol 3-kinase/protein kinase B signal transduction"/>
    <property type="evidence" value="ECO:0007669"/>
    <property type="project" value="TreeGrafter"/>
</dbReference>
<feature type="domain" description="C2" evidence="3">
    <location>
        <begin position="280"/>
        <end position="348"/>
    </location>
</feature>
<dbReference type="InterPro" id="IPR001683">
    <property type="entry name" value="PX_dom"/>
</dbReference>
<dbReference type="SUPFAM" id="SSF64268">
    <property type="entry name" value="PX domain"/>
    <property type="match status" value="1"/>
</dbReference>
<evidence type="ECO:0000256" key="1">
    <source>
        <dbReference type="ARBA" id="ARBA00022679"/>
    </source>
</evidence>
<dbReference type="PANTHER" id="PTHR10048">
    <property type="entry name" value="PHOSPHATIDYLINOSITOL KINASE"/>
    <property type="match status" value="1"/>
</dbReference>
<dbReference type="PROSITE" id="PS50195">
    <property type="entry name" value="PX"/>
    <property type="match status" value="1"/>
</dbReference>
<comment type="caution">
    <text evidence="5">The sequence shown here is derived from an EMBL/GenBank/DDBJ whole genome shotgun (WGS) entry which is preliminary data.</text>
</comment>
<dbReference type="InterPro" id="IPR015433">
    <property type="entry name" value="PI3/4_kinase"/>
</dbReference>
<keyword evidence="1" id="KW-0808">Transferase</keyword>
<dbReference type="Gene3D" id="2.60.40.150">
    <property type="entry name" value="C2 domain"/>
    <property type="match status" value="1"/>
</dbReference>
<dbReference type="GO" id="GO:0016303">
    <property type="term" value="F:1-phosphatidylinositol-3-kinase activity"/>
    <property type="evidence" value="ECO:0007669"/>
    <property type="project" value="TreeGrafter"/>
</dbReference>
<dbReference type="InterPro" id="IPR035892">
    <property type="entry name" value="C2_domain_sf"/>
</dbReference>
<dbReference type="SMART" id="SM00312">
    <property type="entry name" value="PX"/>
    <property type="match status" value="1"/>
</dbReference>
<evidence type="ECO:0000256" key="2">
    <source>
        <dbReference type="ARBA" id="ARBA00022777"/>
    </source>
</evidence>
<dbReference type="GO" id="GO:0048015">
    <property type="term" value="P:phosphatidylinositol-mediated signaling"/>
    <property type="evidence" value="ECO:0007669"/>
    <property type="project" value="TreeGrafter"/>
</dbReference>
<dbReference type="Gene3D" id="1.10.1070.11">
    <property type="entry name" value="Phosphatidylinositol 3-/4-kinase, catalytic domain"/>
    <property type="match status" value="1"/>
</dbReference>
<protein>
    <submittedName>
        <fullName evidence="5">Uncharacterized protein</fullName>
    </submittedName>
</protein>